<feature type="compositionally biased region" description="Basic and acidic residues" evidence="8">
    <location>
        <begin position="76"/>
        <end position="86"/>
    </location>
</feature>
<name>E4XDK7_OIKDI</name>
<organism evidence="10">
    <name type="scientific">Oikopleura dioica</name>
    <name type="common">Tunicate</name>
    <dbReference type="NCBI Taxonomy" id="34765"/>
    <lineage>
        <taxon>Eukaryota</taxon>
        <taxon>Metazoa</taxon>
        <taxon>Chordata</taxon>
        <taxon>Tunicata</taxon>
        <taxon>Appendicularia</taxon>
        <taxon>Copelata</taxon>
        <taxon>Oikopleuridae</taxon>
        <taxon>Oikopleura</taxon>
    </lineage>
</organism>
<evidence type="ECO:0000256" key="1">
    <source>
        <dbReference type="ARBA" id="ARBA00004245"/>
    </source>
</evidence>
<comment type="subcellular location">
    <subcellularLocation>
        <location evidence="1">Cytoplasm</location>
        <location evidence="1">Cytoskeleton</location>
    </subcellularLocation>
</comment>
<feature type="domain" description="CAP-Gly" evidence="9">
    <location>
        <begin position="34"/>
        <end position="76"/>
    </location>
</feature>
<feature type="domain" description="CAP-Gly" evidence="9">
    <location>
        <begin position="136"/>
        <end position="178"/>
    </location>
</feature>
<dbReference type="Pfam" id="PF16641">
    <property type="entry name" value="CLIP1_ZNF"/>
    <property type="match status" value="1"/>
</dbReference>
<dbReference type="OrthoDB" id="5412539at2759"/>
<feature type="coiled-coil region" evidence="7">
    <location>
        <begin position="1002"/>
        <end position="1078"/>
    </location>
</feature>
<evidence type="ECO:0000256" key="5">
    <source>
        <dbReference type="ARBA" id="ARBA00023054"/>
    </source>
</evidence>
<proteinExistence type="predicted"/>
<dbReference type="PANTHER" id="PTHR18916:SF93">
    <property type="entry name" value="RESTIN HOMOLOG"/>
    <property type="match status" value="1"/>
</dbReference>
<gene>
    <name evidence="10" type="ORF">GSOID_T00008251001</name>
</gene>
<feature type="region of interest" description="Disordered" evidence="8">
    <location>
        <begin position="75"/>
        <end position="108"/>
    </location>
</feature>
<dbReference type="SMART" id="SM01052">
    <property type="entry name" value="CAP_GLY"/>
    <property type="match status" value="2"/>
</dbReference>
<dbReference type="PROSITE" id="PS50245">
    <property type="entry name" value="CAP_GLY_2"/>
    <property type="match status" value="2"/>
</dbReference>
<evidence type="ECO:0000256" key="2">
    <source>
        <dbReference type="ARBA" id="ARBA00022490"/>
    </source>
</evidence>
<feature type="coiled-coil region" evidence="7">
    <location>
        <begin position="804"/>
        <end position="940"/>
    </location>
</feature>
<keyword evidence="4" id="KW-0677">Repeat</keyword>
<protein>
    <recommendedName>
        <fullName evidence="9">CAP-Gly domain-containing protein</fullName>
    </recommendedName>
</protein>
<dbReference type="PROSITE" id="PS00845">
    <property type="entry name" value="CAP_GLY_1"/>
    <property type="match status" value="2"/>
</dbReference>
<feature type="compositionally biased region" description="Polar residues" evidence="8">
    <location>
        <begin position="565"/>
        <end position="575"/>
    </location>
</feature>
<dbReference type="InParanoid" id="E4XDK7"/>
<evidence type="ECO:0000256" key="4">
    <source>
        <dbReference type="ARBA" id="ARBA00022737"/>
    </source>
</evidence>
<accession>E4XDK7</accession>
<dbReference type="InterPro" id="IPR036859">
    <property type="entry name" value="CAP-Gly_dom_sf"/>
</dbReference>
<dbReference type="EMBL" id="FN653039">
    <property type="protein sequence ID" value="CBY19245.1"/>
    <property type="molecule type" value="Genomic_DNA"/>
</dbReference>
<evidence type="ECO:0000256" key="8">
    <source>
        <dbReference type="SAM" id="MobiDB-lite"/>
    </source>
</evidence>
<dbReference type="SUPFAM" id="SSF74924">
    <property type="entry name" value="Cap-Gly domain"/>
    <property type="match status" value="2"/>
</dbReference>
<reference evidence="10" key="1">
    <citation type="journal article" date="2010" name="Science">
        <title>Plasticity of animal genome architecture unmasked by rapid evolution of a pelagic tunicate.</title>
        <authorList>
            <person name="Denoeud F."/>
            <person name="Henriet S."/>
            <person name="Mungpakdee S."/>
            <person name="Aury J.M."/>
            <person name="Da Silva C."/>
            <person name="Brinkmann H."/>
            <person name="Mikhaleva J."/>
            <person name="Olsen L.C."/>
            <person name="Jubin C."/>
            <person name="Canestro C."/>
            <person name="Bouquet J.M."/>
            <person name="Danks G."/>
            <person name="Poulain J."/>
            <person name="Campsteijn C."/>
            <person name="Adamski M."/>
            <person name="Cross I."/>
            <person name="Yadetie F."/>
            <person name="Muffato M."/>
            <person name="Louis A."/>
            <person name="Butcher S."/>
            <person name="Tsagkogeorga G."/>
            <person name="Konrad A."/>
            <person name="Singh S."/>
            <person name="Jensen M.F."/>
            <person name="Cong E.H."/>
            <person name="Eikeseth-Otteraa H."/>
            <person name="Noel B."/>
            <person name="Anthouard V."/>
            <person name="Porcel B.M."/>
            <person name="Kachouri-Lafond R."/>
            <person name="Nishino A."/>
            <person name="Ugolini M."/>
            <person name="Chourrout P."/>
            <person name="Nishida H."/>
            <person name="Aasland R."/>
            <person name="Huzurbazar S."/>
            <person name="Westhof E."/>
            <person name="Delsuc F."/>
            <person name="Lehrach H."/>
            <person name="Reinhardt R."/>
            <person name="Weissenbach J."/>
            <person name="Roy S.W."/>
            <person name="Artiguenave F."/>
            <person name="Postlethwait J.H."/>
            <person name="Manak J.R."/>
            <person name="Thompson E.M."/>
            <person name="Jaillon O."/>
            <person name="Du Pasquier L."/>
            <person name="Boudinot P."/>
            <person name="Liberles D.A."/>
            <person name="Volff J.N."/>
            <person name="Philippe H."/>
            <person name="Lenhard B."/>
            <person name="Roest Crollius H."/>
            <person name="Wincker P."/>
            <person name="Chourrout D."/>
        </authorList>
    </citation>
    <scope>NUCLEOTIDE SEQUENCE [LARGE SCALE GENOMIC DNA]</scope>
</reference>
<keyword evidence="11" id="KW-1185">Reference proteome</keyword>
<feature type="coiled-coil region" evidence="7">
    <location>
        <begin position="1115"/>
        <end position="1218"/>
    </location>
</feature>
<feature type="coiled-coil region" evidence="7">
    <location>
        <begin position="662"/>
        <end position="768"/>
    </location>
</feature>
<dbReference type="Proteomes" id="UP000001307">
    <property type="component" value="Unassembled WGS sequence"/>
</dbReference>
<keyword evidence="5 7" id="KW-0175">Coiled coil</keyword>
<dbReference type="InterPro" id="IPR032108">
    <property type="entry name" value="CLIP1_ZNF"/>
</dbReference>
<keyword evidence="2" id="KW-0963">Cytoplasm</keyword>
<evidence type="ECO:0000313" key="11">
    <source>
        <dbReference type="Proteomes" id="UP000001307"/>
    </source>
</evidence>
<dbReference type="FunCoup" id="E4XDK7">
    <property type="interactions" value="78"/>
</dbReference>
<feature type="region of interest" description="Disordered" evidence="8">
    <location>
        <begin position="560"/>
        <end position="579"/>
    </location>
</feature>
<keyword evidence="3" id="KW-0493">Microtubule</keyword>
<dbReference type="GO" id="GO:0005874">
    <property type="term" value="C:microtubule"/>
    <property type="evidence" value="ECO:0007669"/>
    <property type="project" value="UniProtKB-KW"/>
</dbReference>
<evidence type="ECO:0000256" key="6">
    <source>
        <dbReference type="ARBA" id="ARBA00023212"/>
    </source>
</evidence>
<sequence length="1344" mass="150103">MSGLKPPSKIRPPKVSVGVRVIASGKPGVVAFIGETEFASGVWAGVVLDEPIGKNDGSIKGKRYFQTSENRGVFIRPEKLEMDKSRSGTPTTAPPATPSPKLKPRLTPESPDIQEALKVGDSILYSGKSGTVRFMGRTEFKEGIWVGIELNEPSGKNDGTVQGVSYFKCPPKFGLFAPPHKVTKLKGGRTKGPGSVANRSIRVFKYSFTKARSPAGSVSSFGSVASTNSVAMARSEAAHEERMRARALQCNAKEFKAIMDEKEKQVASMLQERELDRDEIVKISGQVLELRTTTELEKEELTVKIQELDGNIDNLKSTIQSSAEGQSDEVTQTLAQLAEKKELVEDLEFQLDEAKLSVKTLSTQITDATQRYESEKLASNEEISKIRNELGESKSTAADLASRLEKMVDECGSLQSQNTELGKKSEQSSAQVLQELRDAKQKAENAEKQLELAHEQIASLRNENEASKDEATRLEEEKNTIFMLLLEKLCKLVSETSELKQQFKEKLESAKASVDEKSTNLENLKLQHITAVEELEKSQKSAEALEKEKNDSIRSLTEELEKHSISLQESSSKNETLSEEIKKKENELCERDSKISSLENVITEKTSEIQSALEKAKECESQLNDIKESSSKSSSELEIQVQTLAEDLRQKASLLEKKSGELASFSELIENERAQLKESENKVIEISKSLDEKSKQATSAKEHSEKLEAEIASLKVESEKKTVSTDLSKTQQELDELKTQHSSATTIIEEKSKEIQNLESERATKLEEFAAFSTKQENLISEKNNIEKCLHEKQEDHLAATAELSSAKQDLDVSSQRVIALEKQISELKEVSSKSSGELEYKTAELLSQIATLTTEKQEESSKRIELEEQLKSTQAEIAEGSEIMAASVKEIEMLKEKTASLDRELADAKAENVEKDSQHKEASDTIYNLSKELSDLQERVWKFIMQNKQIIKRNCIFSGAFSLQKRIEQFSVSEKEVIRNRGKTWEKIKFGEESTATTALSEKNNKALEDLNAKIEELKLKDAEIENLKKSNAEVTEENAEKVNQYGKNIGELSGQIEELEKFLVEKDEQIKMLQSSQSSKSAELDDILVEKNKCITEMSEQIEAEIHSKDQAIKTQEKTLQKYEDLKAILSDEKTKAEAVKELNLKMEEEITVKNVKIQDFTIQMASLQNEILEKESEVLEVNEKLVKKRKRADLADTLELENQTLQIRISELEKGSKSNGIVSIVNANGSGDGDSGVQTEFLNSIIAGQQKDIDKLHERIHELEAMLIDDPASSSPSGQDSTMFFDTTVSSVKKTTRSYCDICEEFDMHETEDCPTQNDAGDNYAVKNTAPAWDDDDDETF</sequence>
<evidence type="ECO:0000256" key="7">
    <source>
        <dbReference type="SAM" id="Coils"/>
    </source>
</evidence>
<keyword evidence="6" id="KW-0206">Cytoskeleton</keyword>
<evidence type="ECO:0000259" key="9">
    <source>
        <dbReference type="PROSITE" id="PS50245"/>
    </source>
</evidence>
<feature type="region of interest" description="Disordered" evidence="8">
    <location>
        <begin position="1313"/>
        <end position="1344"/>
    </location>
</feature>
<evidence type="ECO:0000256" key="3">
    <source>
        <dbReference type="ARBA" id="ARBA00022701"/>
    </source>
</evidence>
<dbReference type="Pfam" id="PF01302">
    <property type="entry name" value="CAP_GLY"/>
    <property type="match status" value="2"/>
</dbReference>
<dbReference type="Gene3D" id="2.30.30.190">
    <property type="entry name" value="CAP Gly-rich-like domain"/>
    <property type="match status" value="2"/>
</dbReference>
<feature type="coiled-coil region" evidence="7">
    <location>
        <begin position="245"/>
        <end position="371"/>
    </location>
</feature>
<dbReference type="InterPro" id="IPR000938">
    <property type="entry name" value="CAP-Gly_domain"/>
</dbReference>
<evidence type="ECO:0000313" key="10">
    <source>
        <dbReference type="EMBL" id="CBY19245.1"/>
    </source>
</evidence>
<dbReference type="PANTHER" id="PTHR18916">
    <property type="entry name" value="DYNACTIN 1-RELATED MICROTUBULE-BINDING"/>
    <property type="match status" value="1"/>
</dbReference>